<name>A0A9Q0L2J5_9MAGN</name>
<accession>A0A9Q0L2J5</accession>
<protein>
    <recommendedName>
        <fullName evidence="5">Glycosyltransferase 61 catalytic domain-containing protein</fullName>
    </recommendedName>
</protein>
<dbReference type="GO" id="GO:0000139">
    <property type="term" value="C:Golgi membrane"/>
    <property type="evidence" value="ECO:0007669"/>
    <property type="project" value="UniProtKB-SubCell"/>
</dbReference>
<evidence type="ECO:0000256" key="3">
    <source>
        <dbReference type="ARBA" id="ARBA00022679"/>
    </source>
</evidence>
<organism evidence="6 7">
    <name type="scientific">Protea cynaroides</name>
    <dbReference type="NCBI Taxonomy" id="273540"/>
    <lineage>
        <taxon>Eukaryota</taxon>
        <taxon>Viridiplantae</taxon>
        <taxon>Streptophyta</taxon>
        <taxon>Embryophyta</taxon>
        <taxon>Tracheophyta</taxon>
        <taxon>Spermatophyta</taxon>
        <taxon>Magnoliopsida</taxon>
        <taxon>Proteales</taxon>
        <taxon>Proteaceae</taxon>
        <taxon>Protea</taxon>
    </lineage>
</organism>
<evidence type="ECO:0000259" key="5">
    <source>
        <dbReference type="Pfam" id="PF04577"/>
    </source>
</evidence>
<sequence>MILNKAEIVRVASELGFRVVIADPKLTSSMNKFSVVVNRCSVLVGAHGAGLTNELFIPNGKQVPYLGSECSCEARAGATEGSISNGGNDEKDDSSLTSRLGKLLRGNDRRQLETIGFGCKSDHMNDVCVSNQRVWMKTDNGNLSVYFNSKNVQPPQLQHQISLKVRPYVNKKNDEYTKEDVREITIQTPMEHQSYNYTCDVTHDIPAVIFSTGLNGNIFHEFNEMILPLFLTCRHFRSQLRFVISDFNERWAHKYRPILSHLSDYELINASEDNRIHCFPGFVIGLHFHNEHLVCSNSDLPVNCSMLDFRQFLRETFHLEIKNVSQLLYNNTKPELVLLSRRRSRMILNEAEIVTVASELGFSVVIADPELTSNMNKFSVVVNRCSVLVGAHGAGLTNELFIPDGAVVVQVVPLGIQWASTNYFGKPSKEMGVQYLEYQISPQESSLLDVYGPNHTIITDPDSIHRQGFNVGRPIYIEGQNITLNISNFKDTLVQAFKLLGR</sequence>
<keyword evidence="2" id="KW-0328">Glycosyltransferase</keyword>
<dbReference type="PANTHER" id="PTHR20961:SF108">
    <property type="entry name" value="GLYCOSYLTRANSFERASE"/>
    <property type="match status" value="1"/>
</dbReference>
<evidence type="ECO:0000256" key="4">
    <source>
        <dbReference type="ARBA" id="ARBA00023180"/>
    </source>
</evidence>
<comment type="caution">
    <text evidence="6">The sequence shown here is derived from an EMBL/GenBank/DDBJ whole genome shotgun (WGS) entry which is preliminary data.</text>
</comment>
<dbReference type="OrthoDB" id="529273at2759"/>
<dbReference type="EMBL" id="JAMYWD010000001">
    <property type="protein sequence ID" value="KAJ4981199.1"/>
    <property type="molecule type" value="Genomic_DNA"/>
</dbReference>
<proteinExistence type="predicted"/>
<keyword evidence="7" id="KW-1185">Reference proteome</keyword>
<dbReference type="InterPro" id="IPR007657">
    <property type="entry name" value="Glycosyltransferase_61"/>
</dbReference>
<comment type="subcellular location">
    <subcellularLocation>
        <location evidence="1">Golgi apparatus membrane</location>
        <topology evidence="1">Single-pass type II membrane protein</topology>
    </subcellularLocation>
</comment>
<evidence type="ECO:0000256" key="2">
    <source>
        <dbReference type="ARBA" id="ARBA00022676"/>
    </source>
</evidence>
<dbReference type="Proteomes" id="UP001141806">
    <property type="component" value="Unassembled WGS sequence"/>
</dbReference>
<evidence type="ECO:0000256" key="1">
    <source>
        <dbReference type="ARBA" id="ARBA00004323"/>
    </source>
</evidence>
<dbReference type="AlphaFoldDB" id="A0A9Q0L2J5"/>
<keyword evidence="3" id="KW-0808">Transferase</keyword>
<reference evidence="6" key="1">
    <citation type="journal article" date="2023" name="Plant J.">
        <title>The genome of the king protea, Protea cynaroides.</title>
        <authorList>
            <person name="Chang J."/>
            <person name="Duong T.A."/>
            <person name="Schoeman C."/>
            <person name="Ma X."/>
            <person name="Roodt D."/>
            <person name="Barker N."/>
            <person name="Li Z."/>
            <person name="Van de Peer Y."/>
            <person name="Mizrachi E."/>
        </authorList>
    </citation>
    <scope>NUCLEOTIDE SEQUENCE</scope>
    <source>
        <tissue evidence="6">Young leaves</tissue>
    </source>
</reference>
<dbReference type="Pfam" id="PF04577">
    <property type="entry name" value="Glyco_transf_61"/>
    <property type="match status" value="1"/>
</dbReference>
<evidence type="ECO:0000313" key="7">
    <source>
        <dbReference type="Proteomes" id="UP001141806"/>
    </source>
</evidence>
<dbReference type="InterPro" id="IPR049625">
    <property type="entry name" value="Glyco_transf_61_cat"/>
</dbReference>
<dbReference type="PANTHER" id="PTHR20961">
    <property type="entry name" value="GLYCOSYLTRANSFERASE"/>
    <property type="match status" value="1"/>
</dbReference>
<gene>
    <name evidence="6" type="ORF">NE237_032036</name>
</gene>
<keyword evidence="4" id="KW-0325">Glycoprotein</keyword>
<evidence type="ECO:0000313" key="6">
    <source>
        <dbReference type="EMBL" id="KAJ4981199.1"/>
    </source>
</evidence>
<dbReference type="GO" id="GO:0016763">
    <property type="term" value="F:pentosyltransferase activity"/>
    <property type="evidence" value="ECO:0007669"/>
    <property type="project" value="UniProtKB-ARBA"/>
</dbReference>
<feature type="domain" description="Glycosyltransferase 61 catalytic" evidence="5">
    <location>
        <begin position="310"/>
        <end position="409"/>
    </location>
</feature>